<comment type="similarity">
    <text evidence="2 5">Belongs to the GMC oxidoreductase family.</text>
</comment>
<gene>
    <name evidence="8" type="ORF">B4U79_13713</name>
</gene>
<dbReference type="Pfam" id="PF05199">
    <property type="entry name" value="GMC_oxred_C"/>
    <property type="match status" value="1"/>
</dbReference>
<evidence type="ECO:0000259" key="6">
    <source>
        <dbReference type="PROSITE" id="PS00623"/>
    </source>
</evidence>
<dbReference type="OrthoDB" id="269227at2759"/>
<dbReference type="InterPro" id="IPR012132">
    <property type="entry name" value="GMC_OxRdtase"/>
</dbReference>
<proteinExistence type="inferred from homology"/>
<evidence type="ECO:0000256" key="3">
    <source>
        <dbReference type="ARBA" id="ARBA00022630"/>
    </source>
</evidence>
<dbReference type="AlphaFoldDB" id="A0A443QCM0"/>
<dbReference type="InterPro" id="IPR036188">
    <property type="entry name" value="FAD/NAD-bd_sf"/>
</dbReference>
<dbReference type="GO" id="GO:0016614">
    <property type="term" value="F:oxidoreductase activity, acting on CH-OH group of donors"/>
    <property type="evidence" value="ECO:0007669"/>
    <property type="project" value="InterPro"/>
</dbReference>
<comment type="cofactor">
    <cofactor evidence="1">
        <name>FAD</name>
        <dbReference type="ChEBI" id="CHEBI:57692"/>
    </cofactor>
</comment>
<dbReference type="Pfam" id="PF00732">
    <property type="entry name" value="GMC_oxred_N"/>
    <property type="match status" value="1"/>
</dbReference>
<feature type="non-terminal residue" evidence="8">
    <location>
        <position position="1"/>
    </location>
</feature>
<comment type="caution">
    <text evidence="8">The sequence shown here is derived from an EMBL/GenBank/DDBJ whole genome shotgun (WGS) entry which is preliminary data.</text>
</comment>
<dbReference type="Gene3D" id="3.30.560.10">
    <property type="entry name" value="Glucose Oxidase, domain 3"/>
    <property type="match status" value="1"/>
</dbReference>
<dbReference type="Proteomes" id="UP000285301">
    <property type="component" value="Unassembled WGS sequence"/>
</dbReference>
<keyword evidence="9" id="KW-1185">Reference proteome</keyword>
<dbReference type="EMBL" id="NCKU01010576">
    <property type="protein sequence ID" value="RWS00761.1"/>
    <property type="molecule type" value="Genomic_DNA"/>
</dbReference>
<dbReference type="PROSITE" id="PS00624">
    <property type="entry name" value="GMC_OXRED_2"/>
    <property type="match status" value="1"/>
</dbReference>
<evidence type="ECO:0000313" key="8">
    <source>
        <dbReference type="EMBL" id="RWS00761.1"/>
    </source>
</evidence>
<feature type="non-terminal residue" evidence="8">
    <location>
        <position position="568"/>
    </location>
</feature>
<evidence type="ECO:0000256" key="2">
    <source>
        <dbReference type="ARBA" id="ARBA00010790"/>
    </source>
</evidence>
<name>A0A443QCM0_9ACAR</name>
<sequence length="568" mass="63667">ATVKSCIDKNQKKYDFIVVGGGSAGAVIANRLSELKRMNVLLLEAGGKPPKLSQIPSLFFQLQNTAVDWSFSTVSQKHAFYGTIDQRSKWPRGKMLGGSSSINGLIYARGNKLDYDHWDKEGAKGWNWKNIFPYFLKLENSNLVQEDRDYHHKGGAFSVTSTEFKNPSDVAFNLAVQKLGYKFVDYNGENQTGVGLLQASIYKGRRESTYTAYLKPVKCRCNLKILTFATAEKVIFDKNKKAVAVIYTNDGNSFKAEADKEIILSAGAIKTPQLLILSGIGPKEHLNALNIKVISDLPVGRNLQDHISLFGPLFVKDENDSKFKVNVNDFIAEHFITGKSPLSELNYSMAFLNSKNSSSKEWPDIQIIKIYYPFTEYSVKLIQKNWGFSNKIMQTYIYPLIGKEVLIFLPILLRPKSRGKIKVKSKNSFEDPLIDPQYLSEREDVDLLIEAAEISYKIGTSQEFVKCGYKPAKTTLPNCNSFNYATKKYWECLVKTMTISLHHAVGTSKMGSRTNRHSVLDDELNVIGVSSLRVVDASIMPNITSANTNAVVIMIAEKASDLIKKSYI</sequence>
<dbReference type="Gene3D" id="3.50.50.60">
    <property type="entry name" value="FAD/NAD(P)-binding domain"/>
    <property type="match status" value="1"/>
</dbReference>
<evidence type="ECO:0000256" key="1">
    <source>
        <dbReference type="ARBA" id="ARBA00001974"/>
    </source>
</evidence>
<evidence type="ECO:0000256" key="5">
    <source>
        <dbReference type="RuleBase" id="RU003968"/>
    </source>
</evidence>
<dbReference type="PANTHER" id="PTHR11552">
    <property type="entry name" value="GLUCOSE-METHANOL-CHOLINE GMC OXIDOREDUCTASE"/>
    <property type="match status" value="1"/>
</dbReference>
<dbReference type="PANTHER" id="PTHR11552:SF147">
    <property type="entry name" value="CHOLINE DEHYDROGENASE, MITOCHONDRIAL"/>
    <property type="match status" value="1"/>
</dbReference>
<dbReference type="InterPro" id="IPR000172">
    <property type="entry name" value="GMC_OxRdtase_N"/>
</dbReference>
<feature type="domain" description="Glucose-methanol-choline oxidoreductase N-terminal" evidence="6">
    <location>
        <begin position="93"/>
        <end position="116"/>
    </location>
</feature>
<dbReference type="STRING" id="1965070.A0A443QCM0"/>
<dbReference type="PIRSF" id="PIRSF000137">
    <property type="entry name" value="Alcohol_oxidase"/>
    <property type="match status" value="1"/>
</dbReference>
<dbReference type="GO" id="GO:0050660">
    <property type="term" value="F:flavin adenine dinucleotide binding"/>
    <property type="evidence" value="ECO:0007669"/>
    <property type="project" value="InterPro"/>
</dbReference>
<protein>
    <submittedName>
        <fullName evidence="8">Glucose dehydrogenase-like [FAD: quinone]</fullName>
    </submittedName>
</protein>
<keyword evidence="4 5" id="KW-0274">FAD</keyword>
<dbReference type="InterPro" id="IPR007867">
    <property type="entry name" value="GMC_OxRtase_C"/>
</dbReference>
<evidence type="ECO:0000259" key="7">
    <source>
        <dbReference type="PROSITE" id="PS00624"/>
    </source>
</evidence>
<accession>A0A443QCM0</accession>
<evidence type="ECO:0000313" key="9">
    <source>
        <dbReference type="Proteomes" id="UP000285301"/>
    </source>
</evidence>
<dbReference type="SUPFAM" id="SSF54373">
    <property type="entry name" value="FAD-linked reductases, C-terminal domain"/>
    <property type="match status" value="1"/>
</dbReference>
<organism evidence="8 9">
    <name type="scientific">Dinothrombium tinctorium</name>
    <dbReference type="NCBI Taxonomy" id="1965070"/>
    <lineage>
        <taxon>Eukaryota</taxon>
        <taxon>Metazoa</taxon>
        <taxon>Ecdysozoa</taxon>
        <taxon>Arthropoda</taxon>
        <taxon>Chelicerata</taxon>
        <taxon>Arachnida</taxon>
        <taxon>Acari</taxon>
        <taxon>Acariformes</taxon>
        <taxon>Trombidiformes</taxon>
        <taxon>Prostigmata</taxon>
        <taxon>Anystina</taxon>
        <taxon>Parasitengona</taxon>
        <taxon>Trombidioidea</taxon>
        <taxon>Trombidiidae</taxon>
        <taxon>Dinothrombium</taxon>
    </lineage>
</organism>
<evidence type="ECO:0000256" key="4">
    <source>
        <dbReference type="ARBA" id="ARBA00022827"/>
    </source>
</evidence>
<keyword evidence="3 5" id="KW-0285">Flavoprotein</keyword>
<dbReference type="PROSITE" id="PS00623">
    <property type="entry name" value="GMC_OXRED_1"/>
    <property type="match status" value="1"/>
</dbReference>
<reference evidence="8 9" key="1">
    <citation type="journal article" date="2018" name="Gigascience">
        <title>Genomes of trombidid mites reveal novel predicted allergens and laterally-transferred genes associated with secondary metabolism.</title>
        <authorList>
            <person name="Dong X."/>
            <person name="Chaisiri K."/>
            <person name="Xia D."/>
            <person name="Armstrong S.D."/>
            <person name="Fang Y."/>
            <person name="Donnelly M.J."/>
            <person name="Kadowaki T."/>
            <person name="McGarry J.W."/>
            <person name="Darby A.C."/>
            <person name="Makepeace B.L."/>
        </authorList>
    </citation>
    <scope>NUCLEOTIDE SEQUENCE [LARGE SCALE GENOMIC DNA]</scope>
    <source>
        <strain evidence="8">UoL-WK</strain>
    </source>
</reference>
<feature type="domain" description="Glucose-methanol-choline oxidoreductase N-terminal" evidence="7">
    <location>
        <begin position="267"/>
        <end position="281"/>
    </location>
</feature>
<dbReference type="SUPFAM" id="SSF51905">
    <property type="entry name" value="FAD/NAD(P)-binding domain"/>
    <property type="match status" value="1"/>
</dbReference>